<dbReference type="Proteomes" id="UP001154078">
    <property type="component" value="Chromosome 4"/>
</dbReference>
<dbReference type="OrthoDB" id="6774631at2759"/>
<proteinExistence type="predicted"/>
<dbReference type="AlphaFoldDB" id="A0A9P0FGR8"/>
<keyword evidence="2" id="KW-1185">Reference proteome</keyword>
<accession>A0A9P0FGR8</accession>
<name>A0A9P0FGR8_BRAAE</name>
<evidence type="ECO:0000313" key="1">
    <source>
        <dbReference type="EMBL" id="CAH0555962.1"/>
    </source>
</evidence>
<reference evidence="1" key="1">
    <citation type="submission" date="2021-12" db="EMBL/GenBank/DDBJ databases">
        <authorList>
            <person name="King R."/>
        </authorList>
    </citation>
    <scope>NUCLEOTIDE SEQUENCE</scope>
</reference>
<gene>
    <name evidence="1" type="ORF">MELIAE_LOCUS7192</name>
</gene>
<organism evidence="1 2">
    <name type="scientific">Brassicogethes aeneus</name>
    <name type="common">Rape pollen beetle</name>
    <name type="synonym">Meligethes aeneus</name>
    <dbReference type="NCBI Taxonomy" id="1431903"/>
    <lineage>
        <taxon>Eukaryota</taxon>
        <taxon>Metazoa</taxon>
        <taxon>Ecdysozoa</taxon>
        <taxon>Arthropoda</taxon>
        <taxon>Hexapoda</taxon>
        <taxon>Insecta</taxon>
        <taxon>Pterygota</taxon>
        <taxon>Neoptera</taxon>
        <taxon>Endopterygota</taxon>
        <taxon>Coleoptera</taxon>
        <taxon>Polyphaga</taxon>
        <taxon>Cucujiformia</taxon>
        <taxon>Nitidulidae</taxon>
        <taxon>Meligethinae</taxon>
        <taxon>Brassicogethes</taxon>
    </lineage>
</organism>
<sequence length="164" mass="18076">MEAYDAAVLSYALATAAHKIKPGLLGIAPNIPTRNLEDSLTPPAREGGQNETKNYLHQLLYNVEQLAVNKSYVQVAHLLEICSTKETQWEPQILTPLEALQCEVKKVCKSYPKSLNSLKISFEGDDKSTSGICLENEIISKSLIELLNKFGFTIGASLLKKSLK</sequence>
<evidence type="ECO:0000313" key="2">
    <source>
        <dbReference type="Proteomes" id="UP001154078"/>
    </source>
</evidence>
<protein>
    <submittedName>
        <fullName evidence="1">Uncharacterized protein</fullName>
    </submittedName>
</protein>
<dbReference type="EMBL" id="OV121135">
    <property type="protein sequence ID" value="CAH0555962.1"/>
    <property type="molecule type" value="Genomic_DNA"/>
</dbReference>